<keyword evidence="2" id="KW-0732">Signal</keyword>
<dbReference type="SUPFAM" id="SSF51445">
    <property type="entry name" value="(Trans)glycosidases"/>
    <property type="match status" value="1"/>
</dbReference>
<proteinExistence type="predicted"/>
<reference evidence="3 4" key="1">
    <citation type="journal article" date="2015" name="Genome Biol. Evol.">
        <title>Phylogenomic analyses indicate that early fungi evolved digesting cell walls of algal ancestors of land plants.</title>
        <authorList>
            <person name="Chang Y."/>
            <person name="Wang S."/>
            <person name="Sekimoto S."/>
            <person name="Aerts A.L."/>
            <person name="Choi C."/>
            <person name="Clum A."/>
            <person name="LaButti K.M."/>
            <person name="Lindquist E.A."/>
            <person name="Yee Ngan C."/>
            <person name="Ohm R.A."/>
            <person name="Salamov A.A."/>
            <person name="Grigoriev I.V."/>
            <person name="Spatafora J.W."/>
            <person name="Berbee M.L."/>
        </authorList>
    </citation>
    <scope>NUCLEOTIDE SEQUENCE [LARGE SCALE GENOMIC DNA]</scope>
    <source>
        <strain evidence="3 4">JEL478</strain>
    </source>
</reference>
<feature type="signal peptide" evidence="2">
    <location>
        <begin position="1"/>
        <end position="30"/>
    </location>
</feature>
<feature type="compositionally biased region" description="Low complexity" evidence="1">
    <location>
        <begin position="426"/>
        <end position="459"/>
    </location>
</feature>
<dbReference type="EMBL" id="KQ965741">
    <property type="protein sequence ID" value="KXS18769.1"/>
    <property type="molecule type" value="Genomic_DNA"/>
</dbReference>
<accession>A0A139APV0</accession>
<keyword evidence="4" id="KW-1185">Reference proteome</keyword>
<gene>
    <name evidence="3" type="ORF">M427DRAFT_29651</name>
</gene>
<sequence>MASRRFNLFTVLLAAFLSLFVLRAPAPVRAQTTPSEFVLFWRTNTTFESVAKSAYTLVFISFAYIPADNMFSIDLPAQCLESMSTLGVPPVRFNCKDGIATLKAANKKVGISIGGGDTVTSKVPRVFTTLFNLYVAGGNDIGVITRWCQAVVDFMNQWNIEALDFDNEEAHTDTTGGTADGHDVEALADKSGLDFMGLLQIGMRQALGPDKIFSVSLQPPFFGAPNIEDPGSFSPMKFPVRANAPWYNNYMYIIETNKAAYDSLTYMIWMYYPKNNMWEWVSNNDTLTQPILKYTLAPHDLNSTVDLAAVYLSQLSVKMAAGSVGSLNPKKMIVATQTNQPQQENAYIPGPEFYRQFAAIPDAQKPAGYGTWTEYLTWDPQGCALHDAVCQLGGLCPAGGTTGCPPNVQAFTPPANPSRPVQQYPAGTNTTGSSGTGTGTSTRATTAGGSNTGATSVAGNSKPGMSTRVSAPAVESFVALLVGVIGILGMGGL</sequence>
<feature type="chain" id="PRO_5007296330" evidence="2">
    <location>
        <begin position="31"/>
        <end position="493"/>
    </location>
</feature>
<dbReference type="Proteomes" id="UP000070544">
    <property type="component" value="Unassembled WGS sequence"/>
</dbReference>
<evidence type="ECO:0000256" key="1">
    <source>
        <dbReference type="SAM" id="MobiDB-lite"/>
    </source>
</evidence>
<evidence type="ECO:0000313" key="4">
    <source>
        <dbReference type="Proteomes" id="UP000070544"/>
    </source>
</evidence>
<evidence type="ECO:0000256" key="2">
    <source>
        <dbReference type="SAM" id="SignalP"/>
    </source>
</evidence>
<dbReference type="Gene3D" id="3.20.20.80">
    <property type="entry name" value="Glycosidases"/>
    <property type="match status" value="1"/>
</dbReference>
<evidence type="ECO:0000313" key="3">
    <source>
        <dbReference type="EMBL" id="KXS18769.1"/>
    </source>
</evidence>
<dbReference type="AlphaFoldDB" id="A0A139APV0"/>
<dbReference type="InterPro" id="IPR017853">
    <property type="entry name" value="GH"/>
</dbReference>
<protein>
    <submittedName>
        <fullName evidence="3">Uncharacterized protein</fullName>
    </submittedName>
</protein>
<feature type="region of interest" description="Disordered" evidence="1">
    <location>
        <begin position="414"/>
        <end position="467"/>
    </location>
</feature>
<organism evidence="3 4">
    <name type="scientific">Gonapodya prolifera (strain JEL478)</name>
    <name type="common">Monoblepharis prolifera</name>
    <dbReference type="NCBI Taxonomy" id="1344416"/>
    <lineage>
        <taxon>Eukaryota</taxon>
        <taxon>Fungi</taxon>
        <taxon>Fungi incertae sedis</taxon>
        <taxon>Chytridiomycota</taxon>
        <taxon>Chytridiomycota incertae sedis</taxon>
        <taxon>Monoblepharidomycetes</taxon>
        <taxon>Monoblepharidales</taxon>
        <taxon>Gonapodyaceae</taxon>
        <taxon>Gonapodya</taxon>
    </lineage>
</organism>
<name>A0A139APV0_GONPJ</name>
<dbReference type="OrthoDB" id="2138462at2759"/>